<dbReference type="PANTHER" id="PTHR47654">
    <property type="entry name" value="ZN(II)2CYS6 TRANSCRIPTION FACTOR (EUROFUNG)-RELATED"/>
    <property type="match status" value="1"/>
</dbReference>
<dbReference type="Pfam" id="PF00172">
    <property type="entry name" value="Zn_clus"/>
    <property type="match status" value="1"/>
</dbReference>
<name>A0A6A6WW18_9PLEO</name>
<evidence type="ECO:0000313" key="3">
    <source>
        <dbReference type="EMBL" id="KAF2788125.1"/>
    </source>
</evidence>
<proteinExistence type="predicted"/>
<dbReference type="GO" id="GO:0000981">
    <property type="term" value="F:DNA-binding transcription factor activity, RNA polymerase II-specific"/>
    <property type="evidence" value="ECO:0007669"/>
    <property type="project" value="InterPro"/>
</dbReference>
<organism evidence="3 4">
    <name type="scientific">Melanomma pulvis-pyrius CBS 109.77</name>
    <dbReference type="NCBI Taxonomy" id="1314802"/>
    <lineage>
        <taxon>Eukaryota</taxon>
        <taxon>Fungi</taxon>
        <taxon>Dikarya</taxon>
        <taxon>Ascomycota</taxon>
        <taxon>Pezizomycotina</taxon>
        <taxon>Dothideomycetes</taxon>
        <taxon>Pleosporomycetidae</taxon>
        <taxon>Pleosporales</taxon>
        <taxon>Melanommataceae</taxon>
        <taxon>Melanomma</taxon>
    </lineage>
</organism>
<feature type="domain" description="Zn(2)-C6 fungal-type" evidence="2">
    <location>
        <begin position="34"/>
        <end position="64"/>
    </location>
</feature>
<dbReference type="SMART" id="SM00066">
    <property type="entry name" value="GAL4"/>
    <property type="match status" value="1"/>
</dbReference>
<dbReference type="Proteomes" id="UP000799757">
    <property type="component" value="Unassembled WGS sequence"/>
</dbReference>
<gene>
    <name evidence="3" type="ORF">K505DRAFT_329164</name>
</gene>
<keyword evidence="1" id="KW-0539">Nucleus</keyword>
<dbReference type="Gene3D" id="4.10.240.10">
    <property type="entry name" value="Zn(2)-C6 fungal-type DNA-binding domain"/>
    <property type="match status" value="1"/>
</dbReference>
<dbReference type="InterPro" id="IPR001138">
    <property type="entry name" value="Zn2Cys6_DnaBD"/>
</dbReference>
<evidence type="ECO:0000259" key="2">
    <source>
        <dbReference type="PROSITE" id="PS50048"/>
    </source>
</evidence>
<dbReference type="CDD" id="cd00067">
    <property type="entry name" value="GAL4"/>
    <property type="match status" value="1"/>
</dbReference>
<dbReference type="InterPro" id="IPR036864">
    <property type="entry name" value="Zn2-C6_fun-type_DNA-bd_sf"/>
</dbReference>
<dbReference type="PANTHER" id="PTHR47654:SF5">
    <property type="entry name" value="TRANSCRIPTION FACTOR DOMAIN-CONTAINING PROTEIN"/>
    <property type="match status" value="1"/>
</dbReference>
<dbReference type="PROSITE" id="PS00463">
    <property type="entry name" value="ZN2_CY6_FUNGAL_1"/>
    <property type="match status" value="1"/>
</dbReference>
<dbReference type="GO" id="GO:0008270">
    <property type="term" value="F:zinc ion binding"/>
    <property type="evidence" value="ECO:0007669"/>
    <property type="project" value="InterPro"/>
</dbReference>
<protein>
    <recommendedName>
        <fullName evidence="2">Zn(2)-C6 fungal-type domain-containing protein</fullName>
    </recommendedName>
</protein>
<keyword evidence="4" id="KW-1185">Reference proteome</keyword>
<reference evidence="3" key="1">
    <citation type="journal article" date="2020" name="Stud. Mycol.">
        <title>101 Dothideomycetes genomes: a test case for predicting lifestyles and emergence of pathogens.</title>
        <authorList>
            <person name="Haridas S."/>
            <person name="Albert R."/>
            <person name="Binder M."/>
            <person name="Bloem J."/>
            <person name="Labutti K."/>
            <person name="Salamov A."/>
            <person name="Andreopoulos B."/>
            <person name="Baker S."/>
            <person name="Barry K."/>
            <person name="Bills G."/>
            <person name="Bluhm B."/>
            <person name="Cannon C."/>
            <person name="Castanera R."/>
            <person name="Culley D."/>
            <person name="Daum C."/>
            <person name="Ezra D."/>
            <person name="Gonzalez J."/>
            <person name="Henrissat B."/>
            <person name="Kuo A."/>
            <person name="Liang C."/>
            <person name="Lipzen A."/>
            <person name="Lutzoni F."/>
            <person name="Magnuson J."/>
            <person name="Mondo S."/>
            <person name="Nolan M."/>
            <person name="Ohm R."/>
            <person name="Pangilinan J."/>
            <person name="Park H.-J."/>
            <person name="Ramirez L."/>
            <person name="Alfaro M."/>
            <person name="Sun H."/>
            <person name="Tritt A."/>
            <person name="Yoshinaga Y."/>
            <person name="Zwiers L.-H."/>
            <person name="Turgeon B."/>
            <person name="Goodwin S."/>
            <person name="Spatafora J."/>
            <person name="Crous P."/>
            <person name="Grigoriev I."/>
        </authorList>
    </citation>
    <scope>NUCLEOTIDE SEQUENCE</scope>
    <source>
        <strain evidence="3">CBS 109.77</strain>
    </source>
</reference>
<dbReference type="PROSITE" id="PS50048">
    <property type="entry name" value="ZN2_CY6_FUNGAL_2"/>
    <property type="match status" value="1"/>
</dbReference>
<dbReference type="OrthoDB" id="10261408at2759"/>
<dbReference type="InterPro" id="IPR053230">
    <property type="entry name" value="Trans_reg_galc"/>
</dbReference>
<accession>A0A6A6WW18</accession>
<dbReference type="EMBL" id="MU002244">
    <property type="protein sequence ID" value="KAF2788125.1"/>
    <property type="molecule type" value="Genomic_DNA"/>
</dbReference>
<evidence type="ECO:0000256" key="1">
    <source>
        <dbReference type="ARBA" id="ARBA00023242"/>
    </source>
</evidence>
<dbReference type="AlphaFoldDB" id="A0A6A6WW18"/>
<sequence>MSSDTTTPLGSRKVAIPRLSRPNTTKDSRRVARACTACRNHKTKCTGDAPRCKYCEETNKECVYILPRKDRLKIITERCIQMAALLNRLRDRADDDENVLIREVLDAVKEEIPEIRQTNTNVDRSREPRGIVDASPIKLREPLETIDTESLDLLDEYLLSLPDEAHMAASMFTSFDPMPASFLQQFNNPPFSSPYFHTN</sequence>
<dbReference type="SUPFAM" id="SSF57701">
    <property type="entry name" value="Zn2/Cys6 DNA-binding domain"/>
    <property type="match status" value="1"/>
</dbReference>
<evidence type="ECO:0000313" key="4">
    <source>
        <dbReference type="Proteomes" id="UP000799757"/>
    </source>
</evidence>